<dbReference type="EMBL" id="CP071795">
    <property type="protein sequence ID" value="QTD37711.1"/>
    <property type="molecule type" value="Genomic_DNA"/>
</dbReference>
<evidence type="ECO:0000313" key="2">
    <source>
        <dbReference type="EMBL" id="QTD37711.1"/>
    </source>
</evidence>
<sequence length="80" mass="8999">MSTNVNLLGKGFKYLAILVFLFIASPIALTMSFKALKKFENTANESLSYIILPIAGILVIFTIYFAFKTFKILLKAIFNK</sequence>
<organism evidence="2 3">
    <name type="scientific">Polaribacter batillariae</name>
    <dbReference type="NCBI Taxonomy" id="2808900"/>
    <lineage>
        <taxon>Bacteria</taxon>
        <taxon>Pseudomonadati</taxon>
        <taxon>Bacteroidota</taxon>
        <taxon>Flavobacteriia</taxon>
        <taxon>Flavobacteriales</taxon>
        <taxon>Flavobacteriaceae</taxon>
    </lineage>
</organism>
<feature type="transmembrane region" description="Helical" evidence="1">
    <location>
        <begin position="12"/>
        <end position="35"/>
    </location>
</feature>
<name>A0ABX7SXM2_9FLAO</name>
<keyword evidence="3" id="KW-1185">Reference proteome</keyword>
<reference evidence="2 3" key="1">
    <citation type="submission" date="2021-03" db="EMBL/GenBank/DDBJ databases">
        <title>Complete genome of Polaribacter_sp.G4M1.</title>
        <authorList>
            <person name="Jeong S.W."/>
            <person name="Bae J.W."/>
        </authorList>
    </citation>
    <scope>NUCLEOTIDE SEQUENCE [LARGE SCALE GENOMIC DNA]</scope>
    <source>
        <strain evidence="2 3">G4M1</strain>
    </source>
</reference>
<evidence type="ECO:0000256" key="1">
    <source>
        <dbReference type="SAM" id="Phobius"/>
    </source>
</evidence>
<keyword evidence="1" id="KW-0472">Membrane</keyword>
<keyword evidence="1" id="KW-1133">Transmembrane helix</keyword>
<protein>
    <submittedName>
        <fullName evidence="2">Uncharacterized protein</fullName>
    </submittedName>
</protein>
<dbReference type="RefSeq" id="WP_207971871.1">
    <property type="nucleotide sequence ID" value="NZ_CP071795.1"/>
</dbReference>
<proteinExistence type="predicted"/>
<feature type="transmembrane region" description="Helical" evidence="1">
    <location>
        <begin position="47"/>
        <end position="67"/>
    </location>
</feature>
<dbReference type="Pfam" id="PF19589">
    <property type="entry name" value="DUF6095"/>
    <property type="match status" value="1"/>
</dbReference>
<dbReference type="Proteomes" id="UP000663935">
    <property type="component" value="Chromosome"/>
</dbReference>
<evidence type="ECO:0000313" key="3">
    <source>
        <dbReference type="Proteomes" id="UP000663935"/>
    </source>
</evidence>
<gene>
    <name evidence="2" type="ORF">JL193_16890</name>
</gene>
<accession>A0ABX7SXM2</accession>
<keyword evidence="1" id="KW-0812">Transmembrane</keyword>
<dbReference type="InterPro" id="IPR046077">
    <property type="entry name" value="DUF6095"/>
</dbReference>